<accession>A0A518ARG2</accession>
<keyword evidence="2" id="KW-1133">Transmembrane helix</keyword>
<sequence length="125" mass="14174">MTENTYQSPEQDSGTPPAPAPPAKEDHVGFFRLRCSLMVVLVSVNLLIWLAGVFLDRFGSGLDSLGAVLCTFSWGMANLLVPISLLYSFWRRYDSELRRWDFYGPALAAMTLAYMLYQSILHTRY</sequence>
<protein>
    <submittedName>
        <fullName evidence="3">Uncharacterized protein</fullName>
    </submittedName>
</protein>
<keyword evidence="4" id="KW-1185">Reference proteome</keyword>
<feature type="transmembrane region" description="Helical" evidence="2">
    <location>
        <begin position="102"/>
        <end position="121"/>
    </location>
</feature>
<evidence type="ECO:0000313" key="4">
    <source>
        <dbReference type="Proteomes" id="UP000315750"/>
    </source>
</evidence>
<dbReference type="AlphaFoldDB" id="A0A518ARG2"/>
<feature type="transmembrane region" description="Helical" evidence="2">
    <location>
        <begin position="31"/>
        <end position="55"/>
    </location>
</feature>
<keyword evidence="2" id="KW-0472">Membrane</keyword>
<feature type="transmembrane region" description="Helical" evidence="2">
    <location>
        <begin position="67"/>
        <end position="90"/>
    </location>
</feature>
<keyword evidence="2" id="KW-0812">Transmembrane</keyword>
<organism evidence="3 4">
    <name type="scientific">Aeoliella mucimassa</name>
    <dbReference type="NCBI Taxonomy" id="2527972"/>
    <lineage>
        <taxon>Bacteria</taxon>
        <taxon>Pseudomonadati</taxon>
        <taxon>Planctomycetota</taxon>
        <taxon>Planctomycetia</taxon>
        <taxon>Pirellulales</taxon>
        <taxon>Lacipirellulaceae</taxon>
        <taxon>Aeoliella</taxon>
    </lineage>
</organism>
<dbReference type="KEGG" id="amuc:Pan181_35260"/>
<name>A0A518ARG2_9BACT</name>
<reference evidence="3 4" key="1">
    <citation type="submission" date="2019-02" db="EMBL/GenBank/DDBJ databases">
        <title>Deep-cultivation of Planctomycetes and their phenomic and genomic characterization uncovers novel biology.</title>
        <authorList>
            <person name="Wiegand S."/>
            <person name="Jogler M."/>
            <person name="Boedeker C."/>
            <person name="Pinto D."/>
            <person name="Vollmers J."/>
            <person name="Rivas-Marin E."/>
            <person name="Kohn T."/>
            <person name="Peeters S.H."/>
            <person name="Heuer A."/>
            <person name="Rast P."/>
            <person name="Oberbeckmann S."/>
            <person name="Bunk B."/>
            <person name="Jeske O."/>
            <person name="Meyerdierks A."/>
            <person name="Storesund J.E."/>
            <person name="Kallscheuer N."/>
            <person name="Luecker S."/>
            <person name="Lage O.M."/>
            <person name="Pohl T."/>
            <person name="Merkel B.J."/>
            <person name="Hornburger P."/>
            <person name="Mueller R.-W."/>
            <person name="Bruemmer F."/>
            <person name="Labrenz M."/>
            <person name="Spormann A.M."/>
            <person name="Op den Camp H."/>
            <person name="Overmann J."/>
            <person name="Amann R."/>
            <person name="Jetten M.S.M."/>
            <person name="Mascher T."/>
            <person name="Medema M.H."/>
            <person name="Devos D.P."/>
            <person name="Kaster A.-K."/>
            <person name="Ovreas L."/>
            <person name="Rohde M."/>
            <person name="Galperin M.Y."/>
            <person name="Jogler C."/>
        </authorList>
    </citation>
    <scope>NUCLEOTIDE SEQUENCE [LARGE SCALE GENOMIC DNA]</scope>
    <source>
        <strain evidence="3 4">Pan181</strain>
    </source>
</reference>
<evidence type="ECO:0000256" key="2">
    <source>
        <dbReference type="SAM" id="Phobius"/>
    </source>
</evidence>
<gene>
    <name evidence="3" type="ORF">Pan181_35260</name>
</gene>
<evidence type="ECO:0000313" key="3">
    <source>
        <dbReference type="EMBL" id="QDU57311.1"/>
    </source>
</evidence>
<feature type="region of interest" description="Disordered" evidence="1">
    <location>
        <begin position="1"/>
        <end position="22"/>
    </location>
</feature>
<dbReference type="EMBL" id="CP036278">
    <property type="protein sequence ID" value="QDU57311.1"/>
    <property type="molecule type" value="Genomic_DNA"/>
</dbReference>
<proteinExistence type="predicted"/>
<evidence type="ECO:0000256" key="1">
    <source>
        <dbReference type="SAM" id="MobiDB-lite"/>
    </source>
</evidence>
<dbReference type="Proteomes" id="UP000315750">
    <property type="component" value="Chromosome"/>
</dbReference>
<feature type="compositionally biased region" description="Polar residues" evidence="1">
    <location>
        <begin position="1"/>
        <end position="14"/>
    </location>
</feature>